<feature type="domain" description="Protein kinase" evidence="3">
    <location>
        <begin position="321"/>
        <end position="364"/>
    </location>
</feature>
<evidence type="ECO:0000256" key="1">
    <source>
        <dbReference type="PROSITE-ProRule" id="PRU10141"/>
    </source>
</evidence>
<keyword evidence="1" id="KW-0067">ATP-binding</keyword>
<keyword evidence="5" id="KW-1185">Reference proteome</keyword>
<proteinExistence type="predicted"/>
<evidence type="ECO:0000313" key="4">
    <source>
        <dbReference type="EMBL" id="KAJ3086020.1"/>
    </source>
</evidence>
<comment type="caution">
    <text evidence="4">The sequence shown here is derived from an EMBL/GenBank/DDBJ whole genome shotgun (WGS) entry which is preliminary data.</text>
</comment>
<keyword evidence="1" id="KW-0547">Nucleotide-binding</keyword>
<feature type="region of interest" description="Disordered" evidence="2">
    <location>
        <begin position="38"/>
        <end position="120"/>
    </location>
</feature>
<feature type="compositionally biased region" description="Pro residues" evidence="2">
    <location>
        <begin position="289"/>
        <end position="301"/>
    </location>
</feature>
<dbReference type="PROSITE" id="PS00107">
    <property type="entry name" value="PROTEIN_KINASE_ATP"/>
    <property type="match status" value="1"/>
</dbReference>
<feature type="compositionally biased region" description="Polar residues" evidence="2">
    <location>
        <begin position="43"/>
        <end position="85"/>
    </location>
</feature>
<evidence type="ECO:0000256" key="2">
    <source>
        <dbReference type="SAM" id="MobiDB-lite"/>
    </source>
</evidence>
<dbReference type="Proteomes" id="UP001211907">
    <property type="component" value="Unassembled WGS sequence"/>
</dbReference>
<feature type="region of interest" description="Disordered" evidence="2">
    <location>
        <begin position="184"/>
        <end position="255"/>
    </location>
</feature>
<evidence type="ECO:0000259" key="3">
    <source>
        <dbReference type="PROSITE" id="PS50011"/>
    </source>
</evidence>
<feature type="non-terminal residue" evidence="4">
    <location>
        <position position="364"/>
    </location>
</feature>
<dbReference type="AlphaFoldDB" id="A0AAD5XBC0"/>
<dbReference type="InterPro" id="IPR011009">
    <property type="entry name" value="Kinase-like_dom_sf"/>
</dbReference>
<feature type="binding site" evidence="1">
    <location>
        <position position="350"/>
    </location>
    <ligand>
        <name>ATP</name>
        <dbReference type="ChEBI" id="CHEBI:30616"/>
    </ligand>
</feature>
<gene>
    <name evidence="4" type="ORF">HK100_008840</name>
</gene>
<dbReference type="GO" id="GO:0005524">
    <property type="term" value="F:ATP binding"/>
    <property type="evidence" value="ECO:0007669"/>
    <property type="project" value="UniProtKB-UniRule"/>
</dbReference>
<dbReference type="Gene3D" id="3.30.200.20">
    <property type="entry name" value="Phosphorylase Kinase, domain 1"/>
    <property type="match status" value="1"/>
</dbReference>
<feature type="compositionally biased region" description="Low complexity" evidence="2">
    <location>
        <begin position="92"/>
        <end position="112"/>
    </location>
</feature>
<protein>
    <recommendedName>
        <fullName evidence="3">Protein kinase domain-containing protein</fullName>
    </recommendedName>
</protein>
<feature type="region of interest" description="Disordered" evidence="2">
    <location>
        <begin position="288"/>
        <end position="315"/>
    </location>
</feature>
<dbReference type="InterPro" id="IPR000719">
    <property type="entry name" value="Prot_kinase_dom"/>
</dbReference>
<dbReference type="PROSITE" id="PS50011">
    <property type="entry name" value="PROTEIN_KINASE_DOM"/>
    <property type="match status" value="1"/>
</dbReference>
<evidence type="ECO:0000313" key="5">
    <source>
        <dbReference type="Proteomes" id="UP001211907"/>
    </source>
</evidence>
<sequence>MPDEDVSGGGASAFFAKLAVAKEPLRWTPTAGIISKHSETDLLKSNQPNTLNVNSSNNQSQDLTSPNASVNPSLNLKLSRTFSTANKRKQKSQSSNSQPQSQAQQQQYQPPQHDTYSFTGAASGGVSVAVGAGWGIGSLMEPRTVSLSKSYSSINNYQPASSWIANGWDAVVEGEDKSTIHIFSPRQQQQQPQGHQREDSTSIQEWPSPMPSNHANNQWQNNYTNNIDNSTPEWGSTLLFPPTSPAPASNFWRNPAASPVQNIAPLIPQHQQQQPSYPVDNFYDRDLPVPIPVPVPQPQPQPQSQQQPPTWSSETVGNGRWKILELIGAGSFGQVFAAVDLQTGVHVAIKRELTAIRRQQLPHE</sequence>
<feature type="compositionally biased region" description="Low complexity" evidence="2">
    <location>
        <begin position="213"/>
        <end position="229"/>
    </location>
</feature>
<dbReference type="SUPFAM" id="SSF56112">
    <property type="entry name" value="Protein kinase-like (PK-like)"/>
    <property type="match status" value="1"/>
</dbReference>
<dbReference type="GO" id="GO:0004672">
    <property type="term" value="F:protein kinase activity"/>
    <property type="evidence" value="ECO:0007669"/>
    <property type="project" value="InterPro"/>
</dbReference>
<name>A0AAD5XBC0_9FUNG</name>
<dbReference type="EMBL" id="JADGJH010004383">
    <property type="protein sequence ID" value="KAJ3086020.1"/>
    <property type="molecule type" value="Genomic_DNA"/>
</dbReference>
<organism evidence="4 5">
    <name type="scientific">Physocladia obscura</name>
    <dbReference type="NCBI Taxonomy" id="109957"/>
    <lineage>
        <taxon>Eukaryota</taxon>
        <taxon>Fungi</taxon>
        <taxon>Fungi incertae sedis</taxon>
        <taxon>Chytridiomycota</taxon>
        <taxon>Chytridiomycota incertae sedis</taxon>
        <taxon>Chytridiomycetes</taxon>
        <taxon>Chytridiales</taxon>
        <taxon>Chytriomycetaceae</taxon>
        <taxon>Physocladia</taxon>
    </lineage>
</organism>
<accession>A0AAD5XBC0</accession>
<reference evidence="4" key="1">
    <citation type="submission" date="2020-05" db="EMBL/GenBank/DDBJ databases">
        <title>Phylogenomic resolution of chytrid fungi.</title>
        <authorList>
            <person name="Stajich J.E."/>
            <person name="Amses K."/>
            <person name="Simmons R."/>
            <person name="Seto K."/>
            <person name="Myers J."/>
            <person name="Bonds A."/>
            <person name="Quandt C.A."/>
            <person name="Barry K."/>
            <person name="Liu P."/>
            <person name="Grigoriev I."/>
            <person name="Longcore J.E."/>
            <person name="James T.Y."/>
        </authorList>
    </citation>
    <scope>NUCLEOTIDE SEQUENCE</scope>
    <source>
        <strain evidence="4">JEL0513</strain>
    </source>
</reference>
<dbReference type="InterPro" id="IPR017441">
    <property type="entry name" value="Protein_kinase_ATP_BS"/>
</dbReference>